<feature type="region of interest" description="Disordered" evidence="9">
    <location>
        <begin position="334"/>
        <end position="358"/>
    </location>
</feature>
<dbReference type="PANTHER" id="PTHR48007">
    <property type="entry name" value="LEUCINE-RICH REPEAT RECEPTOR-LIKE PROTEIN KINASE PXC1"/>
    <property type="match status" value="1"/>
</dbReference>
<dbReference type="AlphaFoldDB" id="A0AAX6HAG7"/>
<protein>
    <submittedName>
        <fullName evidence="13">Protein STRUBBELIG-RECEPTOR FAMILY 3-like isoform X1</fullName>
    </submittedName>
</protein>
<feature type="compositionally biased region" description="Low complexity" evidence="9">
    <location>
        <begin position="265"/>
        <end position="274"/>
    </location>
</feature>
<organism evidence="13 14">
    <name type="scientific">Iris pallida</name>
    <name type="common">Sweet iris</name>
    <dbReference type="NCBI Taxonomy" id="29817"/>
    <lineage>
        <taxon>Eukaryota</taxon>
        <taxon>Viridiplantae</taxon>
        <taxon>Streptophyta</taxon>
        <taxon>Embryophyta</taxon>
        <taxon>Tracheophyta</taxon>
        <taxon>Spermatophyta</taxon>
        <taxon>Magnoliopsida</taxon>
        <taxon>Liliopsida</taxon>
        <taxon>Asparagales</taxon>
        <taxon>Iridaceae</taxon>
        <taxon>Iridoideae</taxon>
        <taxon>Irideae</taxon>
        <taxon>Iris</taxon>
    </lineage>
</organism>
<feature type="compositionally biased region" description="Low complexity" evidence="9">
    <location>
        <begin position="693"/>
        <end position="702"/>
    </location>
</feature>
<evidence type="ECO:0000256" key="7">
    <source>
        <dbReference type="ARBA" id="ARBA00023136"/>
    </source>
</evidence>
<dbReference type="Gene3D" id="3.30.200.20">
    <property type="entry name" value="Phosphorylase Kinase, domain 1"/>
    <property type="match status" value="1"/>
</dbReference>
<evidence type="ECO:0000259" key="12">
    <source>
        <dbReference type="PROSITE" id="PS50011"/>
    </source>
</evidence>
<keyword evidence="7 10" id="KW-0472">Membrane</keyword>
<evidence type="ECO:0000313" key="14">
    <source>
        <dbReference type="Proteomes" id="UP001140949"/>
    </source>
</evidence>
<dbReference type="GO" id="GO:0004672">
    <property type="term" value="F:protein kinase activity"/>
    <property type="evidence" value="ECO:0007669"/>
    <property type="project" value="InterPro"/>
</dbReference>
<dbReference type="Pfam" id="PF00560">
    <property type="entry name" value="LRR_1"/>
    <property type="match status" value="3"/>
</dbReference>
<dbReference type="Gene3D" id="1.10.510.10">
    <property type="entry name" value="Transferase(Phosphotransferase) domain 1"/>
    <property type="match status" value="1"/>
</dbReference>
<keyword evidence="6 10" id="KW-1133">Transmembrane helix</keyword>
<dbReference type="InterPro" id="IPR000719">
    <property type="entry name" value="Prot_kinase_dom"/>
</dbReference>
<dbReference type="SUPFAM" id="SSF52058">
    <property type="entry name" value="L domain-like"/>
    <property type="match status" value="1"/>
</dbReference>
<evidence type="ECO:0000256" key="6">
    <source>
        <dbReference type="ARBA" id="ARBA00022989"/>
    </source>
</evidence>
<feature type="transmembrane region" description="Helical" evidence="10">
    <location>
        <begin position="289"/>
        <end position="312"/>
    </location>
</feature>
<dbReference type="EMBL" id="JANAVB010011394">
    <property type="protein sequence ID" value="KAJ6837561.1"/>
    <property type="molecule type" value="Genomic_DNA"/>
</dbReference>
<sequence>MDMLRVRMSSLLVVSLMVISSLPCSQGYTDEQDVFAINTLYVSLGAPLLPGWRIGGDPCLEAWQGVQCVNSNITAIILNAANLGGQLTNALGNFTSMITIDLSGNHIGGSIPENLPPTLRKFFLAGNQLNGSIPSSLSNLTLLTDMSLTNNILQGELPDAFQTLTGLVNLDLSFNNLSGKLPPSMASLLSLNTLHVQNNHISGTLNVLQDLPLGDLNVENNLFSGPIPQKLLTIPNFKKDGNPFNISSPPSPAPASSSLPPPGAPSSEASSSQNPEPPAKNRNSSTIRFIIYSAIAVASLFVALLLILVCVAKCPKTQKVELGRPKVPVDNEKLISQNNDSGRDVAKSNAEKEKEDEINKTMRGLHAMPSLDANVTENSGVPSDKIQTVTPEKQSPVSSFSIATLQQYTDSFGEENLISNVKLGKVYLAELSDGKLLTVLNIDNADSAMPTDEFLELVSILSGLRHPNVLELVGYCAEFGQRLLVYNHFSRRTLHDILHGGDNIKKKLSWNARVHIALGAARALEYLHEGCQSPVIHENFESACILVDDGLEIRISECGLAPLMVSDSAAQVRARSSYGAPEVSDSGSCTDKSDVYSFGVVMLELLTGHKPYDRSRPREEWHLVRWASSQLYDINALSRMVDTSIDGKFPMKSLSWFADIINRCIQQEPEFRPPMSQVVQDLSRMIEDARTNASTISSSSSEGEAKASEQL</sequence>
<dbReference type="InterPro" id="IPR032675">
    <property type="entry name" value="LRR_dom_sf"/>
</dbReference>
<dbReference type="InterPro" id="IPR001611">
    <property type="entry name" value="Leu-rich_rpt"/>
</dbReference>
<keyword evidence="8" id="KW-0675">Receptor</keyword>
<keyword evidence="3 10" id="KW-0812">Transmembrane</keyword>
<evidence type="ECO:0000256" key="4">
    <source>
        <dbReference type="ARBA" id="ARBA00022729"/>
    </source>
</evidence>
<dbReference type="InterPro" id="IPR046959">
    <property type="entry name" value="PRK1-6/SRF4-like"/>
</dbReference>
<dbReference type="Pfam" id="PF07714">
    <property type="entry name" value="PK_Tyr_Ser-Thr"/>
    <property type="match status" value="1"/>
</dbReference>
<feature type="compositionally biased region" description="Basic and acidic residues" evidence="9">
    <location>
        <begin position="341"/>
        <end position="358"/>
    </location>
</feature>
<dbReference type="Gene3D" id="3.80.10.10">
    <property type="entry name" value="Ribonuclease Inhibitor"/>
    <property type="match status" value="1"/>
</dbReference>
<dbReference type="PANTHER" id="PTHR48007:SF22">
    <property type="entry name" value="PROTEIN STRUBBELIG-RECEPTOR FAMILY 3-LIKE ISOFORM X1"/>
    <property type="match status" value="1"/>
</dbReference>
<keyword evidence="4 11" id="KW-0732">Signal</keyword>
<evidence type="ECO:0000256" key="11">
    <source>
        <dbReference type="SAM" id="SignalP"/>
    </source>
</evidence>
<evidence type="ECO:0000313" key="13">
    <source>
        <dbReference type="EMBL" id="KAJ6837561.1"/>
    </source>
</evidence>
<evidence type="ECO:0000256" key="10">
    <source>
        <dbReference type="SAM" id="Phobius"/>
    </source>
</evidence>
<evidence type="ECO:0000256" key="5">
    <source>
        <dbReference type="ARBA" id="ARBA00022737"/>
    </source>
</evidence>
<proteinExistence type="predicted"/>
<dbReference type="FunFam" id="3.30.200.20:FF:000125">
    <property type="entry name" value="Protein STRUBBELIG-RECEPTOR FAMILY 8"/>
    <property type="match status" value="1"/>
</dbReference>
<dbReference type="GO" id="GO:0005524">
    <property type="term" value="F:ATP binding"/>
    <property type="evidence" value="ECO:0007669"/>
    <property type="project" value="InterPro"/>
</dbReference>
<feature type="chain" id="PRO_5043802909" evidence="11">
    <location>
        <begin position="28"/>
        <end position="711"/>
    </location>
</feature>
<dbReference type="InterPro" id="IPR001245">
    <property type="entry name" value="Ser-Thr/Tyr_kinase_cat_dom"/>
</dbReference>
<evidence type="ECO:0000256" key="9">
    <source>
        <dbReference type="SAM" id="MobiDB-lite"/>
    </source>
</evidence>
<dbReference type="SUPFAM" id="SSF56112">
    <property type="entry name" value="Protein kinase-like (PK-like)"/>
    <property type="match status" value="1"/>
</dbReference>
<comment type="caution">
    <text evidence="13">The sequence shown here is derived from an EMBL/GenBank/DDBJ whole genome shotgun (WGS) entry which is preliminary data.</text>
</comment>
<feature type="region of interest" description="Disordered" evidence="9">
    <location>
        <begin position="690"/>
        <end position="711"/>
    </location>
</feature>
<evidence type="ECO:0000256" key="1">
    <source>
        <dbReference type="ARBA" id="ARBA00004370"/>
    </source>
</evidence>
<dbReference type="FunFam" id="3.80.10.10:FF:000062">
    <property type="entry name" value="protein STRUBBELIG-RECEPTOR FAMILY 3"/>
    <property type="match status" value="1"/>
</dbReference>
<evidence type="ECO:0000256" key="2">
    <source>
        <dbReference type="ARBA" id="ARBA00022614"/>
    </source>
</evidence>
<gene>
    <name evidence="13" type="ORF">M6B38_119520</name>
</gene>
<reference evidence="13" key="2">
    <citation type="submission" date="2023-04" db="EMBL/GenBank/DDBJ databases">
        <authorList>
            <person name="Bruccoleri R.E."/>
            <person name="Oakeley E.J."/>
            <person name="Faust A.-M."/>
            <person name="Dessus-Babus S."/>
            <person name="Altorfer M."/>
            <person name="Burckhardt D."/>
            <person name="Oertli M."/>
            <person name="Naumann U."/>
            <person name="Petersen F."/>
            <person name="Wong J."/>
        </authorList>
    </citation>
    <scope>NUCLEOTIDE SEQUENCE</scope>
    <source>
        <strain evidence="13">GSM-AAB239-AS_SAM_17_03QT</strain>
        <tissue evidence="13">Leaf</tissue>
    </source>
</reference>
<reference evidence="13" key="1">
    <citation type="journal article" date="2023" name="GigaByte">
        <title>Genome assembly of the bearded iris, Iris pallida Lam.</title>
        <authorList>
            <person name="Bruccoleri R.E."/>
            <person name="Oakeley E.J."/>
            <person name="Faust A.M.E."/>
            <person name="Altorfer M."/>
            <person name="Dessus-Babus S."/>
            <person name="Burckhardt D."/>
            <person name="Oertli M."/>
            <person name="Naumann U."/>
            <person name="Petersen F."/>
            <person name="Wong J."/>
        </authorList>
    </citation>
    <scope>NUCLEOTIDE SEQUENCE</scope>
    <source>
        <strain evidence="13">GSM-AAB239-AS_SAM_17_03QT</strain>
    </source>
</reference>
<dbReference type="PROSITE" id="PS50011">
    <property type="entry name" value="PROTEIN_KINASE_DOM"/>
    <property type="match status" value="1"/>
</dbReference>
<evidence type="ECO:0000256" key="8">
    <source>
        <dbReference type="ARBA" id="ARBA00023170"/>
    </source>
</evidence>
<name>A0AAX6HAG7_IRIPA</name>
<dbReference type="FunFam" id="1.10.510.10:FF:000095">
    <property type="entry name" value="protein STRUBBELIG-RECEPTOR FAMILY 8"/>
    <property type="match status" value="1"/>
</dbReference>
<dbReference type="GO" id="GO:0016020">
    <property type="term" value="C:membrane"/>
    <property type="evidence" value="ECO:0007669"/>
    <property type="project" value="UniProtKB-SubCell"/>
</dbReference>
<feature type="domain" description="Protein kinase" evidence="12">
    <location>
        <begin position="412"/>
        <end position="686"/>
    </location>
</feature>
<evidence type="ECO:0000256" key="3">
    <source>
        <dbReference type="ARBA" id="ARBA00022692"/>
    </source>
</evidence>
<comment type="subcellular location">
    <subcellularLocation>
        <location evidence="1">Membrane</location>
    </subcellularLocation>
</comment>
<dbReference type="InterPro" id="IPR011009">
    <property type="entry name" value="Kinase-like_dom_sf"/>
</dbReference>
<feature type="signal peptide" evidence="11">
    <location>
        <begin position="1"/>
        <end position="27"/>
    </location>
</feature>
<accession>A0AAX6HAG7</accession>
<keyword evidence="14" id="KW-1185">Reference proteome</keyword>
<keyword evidence="2" id="KW-0433">Leucine-rich repeat</keyword>
<feature type="region of interest" description="Disordered" evidence="9">
    <location>
        <begin position="242"/>
        <end position="282"/>
    </location>
</feature>
<feature type="compositionally biased region" description="Pro residues" evidence="9">
    <location>
        <begin position="249"/>
        <end position="264"/>
    </location>
</feature>
<keyword evidence="5" id="KW-0677">Repeat</keyword>
<dbReference type="Proteomes" id="UP001140949">
    <property type="component" value="Unassembled WGS sequence"/>
</dbReference>